<dbReference type="InterPro" id="IPR046342">
    <property type="entry name" value="CBS_dom_sf"/>
</dbReference>
<evidence type="ECO:0000313" key="4">
    <source>
        <dbReference type="EMBL" id="KAL3823592.1"/>
    </source>
</evidence>
<dbReference type="Gene3D" id="3.10.580.10">
    <property type="entry name" value="CBS-domain"/>
    <property type="match status" value="1"/>
</dbReference>
<dbReference type="PROSITE" id="PS51371">
    <property type="entry name" value="CBS"/>
    <property type="match status" value="2"/>
</dbReference>
<reference evidence="4 5" key="1">
    <citation type="submission" date="2024-10" db="EMBL/GenBank/DDBJ databases">
        <title>Updated reference genomes for cyclostephanoid diatoms.</title>
        <authorList>
            <person name="Roberts W.R."/>
            <person name="Alverson A.J."/>
        </authorList>
    </citation>
    <scope>NUCLEOTIDE SEQUENCE [LARGE SCALE GENOMIC DNA]</scope>
    <source>
        <strain evidence="4 5">AJA228-03</strain>
    </source>
</reference>
<dbReference type="SMART" id="SM00116">
    <property type="entry name" value="CBS"/>
    <property type="match status" value="2"/>
</dbReference>
<evidence type="ECO:0000256" key="2">
    <source>
        <dbReference type="PROSITE-ProRule" id="PRU00703"/>
    </source>
</evidence>
<dbReference type="Pfam" id="PF00571">
    <property type="entry name" value="CBS"/>
    <property type="match status" value="2"/>
</dbReference>
<keyword evidence="1 2" id="KW-0129">CBS domain</keyword>
<dbReference type="EMBL" id="JALLPB020000033">
    <property type="protein sequence ID" value="KAL3823592.1"/>
    <property type="molecule type" value="Genomic_DNA"/>
</dbReference>
<feature type="domain" description="CBS" evidence="3">
    <location>
        <begin position="52"/>
        <end position="109"/>
    </location>
</feature>
<dbReference type="CDD" id="cd04623">
    <property type="entry name" value="CBS_pair_bac_euk"/>
    <property type="match status" value="1"/>
</dbReference>
<dbReference type="InterPro" id="IPR000644">
    <property type="entry name" value="CBS_dom"/>
</dbReference>
<dbReference type="PANTHER" id="PTHR43080">
    <property type="entry name" value="CBS DOMAIN-CONTAINING PROTEIN CBSX3, MITOCHONDRIAL"/>
    <property type="match status" value="1"/>
</dbReference>
<proteinExistence type="predicted"/>
<comment type="caution">
    <text evidence="4">The sequence shown here is derived from an EMBL/GenBank/DDBJ whole genome shotgun (WGS) entry which is preliminary data.</text>
</comment>
<organism evidence="4 5">
    <name type="scientific">Cyclostephanos tholiformis</name>
    <dbReference type="NCBI Taxonomy" id="382380"/>
    <lineage>
        <taxon>Eukaryota</taxon>
        <taxon>Sar</taxon>
        <taxon>Stramenopiles</taxon>
        <taxon>Ochrophyta</taxon>
        <taxon>Bacillariophyta</taxon>
        <taxon>Coscinodiscophyceae</taxon>
        <taxon>Thalassiosirophycidae</taxon>
        <taxon>Stephanodiscales</taxon>
        <taxon>Stephanodiscaceae</taxon>
        <taxon>Cyclostephanos</taxon>
    </lineage>
</organism>
<evidence type="ECO:0000259" key="3">
    <source>
        <dbReference type="PROSITE" id="PS51371"/>
    </source>
</evidence>
<protein>
    <recommendedName>
        <fullName evidence="3">CBS domain-containing protein</fullName>
    </recommendedName>
</protein>
<evidence type="ECO:0000256" key="1">
    <source>
        <dbReference type="ARBA" id="ARBA00023122"/>
    </source>
</evidence>
<gene>
    <name evidence="4" type="ORF">ACHAXA_005573</name>
</gene>
<feature type="domain" description="CBS" evidence="3">
    <location>
        <begin position="117"/>
        <end position="176"/>
    </location>
</feature>
<dbReference type="AlphaFoldDB" id="A0ABD3SGA7"/>
<dbReference type="SUPFAM" id="SSF54631">
    <property type="entry name" value="CBS-domain pair"/>
    <property type="match status" value="1"/>
</dbReference>
<dbReference type="Proteomes" id="UP001530377">
    <property type="component" value="Unassembled WGS sequence"/>
</dbReference>
<dbReference type="PANTHER" id="PTHR43080:SF2">
    <property type="entry name" value="CBS DOMAIN-CONTAINING PROTEIN"/>
    <property type="match status" value="1"/>
</dbReference>
<accession>A0ABD3SGA7</accession>
<keyword evidence="5" id="KW-1185">Reference proteome</keyword>
<sequence length="195" mass="20950">MMFSALSRVARPIATQLVRRHHPQRVVGSSSASFATVKEGLTATDAWNKSCYSGIDYTINEDLPVYEAVQKFAAYNVGCLVTVDAEGKISGVVSERDYVCKIALLGKTSKVTPIKEISTKSANLITASPGETVSGCMAKMLMKDIRHLPLLDEDGKVVGIVSIKDLVKAELKEKEAAIKTLSDFALGRGGHFGSD</sequence>
<dbReference type="InterPro" id="IPR051257">
    <property type="entry name" value="Diverse_CBS-Domain"/>
</dbReference>
<dbReference type="InterPro" id="IPR044725">
    <property type="entry name" value="CBSX3_CBS_dom"/>
</dbReference>
<name>A0ABD3SGA7_9STRA</name>
<evidence type="ECO:0000313" key="5">
    <source>
        <dbReference type="Proteomes" id="UP001530377"/>
    </source>
</evidence>